<accession>A0A1T4Y6H9</accession>
<proteinExistence type="predicted"/>
<gene>
    <name evidence="2" type="ORF">SAMN02745166_02478</name>
</gene>
<feature type="chain" id="PRO_5012572148" description="DUF4468 domain-containing protein" evidence="1">
    <location>
        <begin position="26"/>
        <end position="194"/>
    </location>
</feature>
<sequence length="194" mass="21681">MHHAGPVKFIFHVLLLLALSALAGAAWVAHRPVAVAPLEAPKPGPRVREFVDDLKQAAIKRSAIFEISEGELNRHLAKVLTAKMTPPADRWVKFERLAFELEPDLAHATLVWDVQGHTSTATVDFRIRRLEDVFRVEVVGGSYGHLVVPRGMLRPLSPALEKLADVLKEEIQALFQMNQIQLAQDKLVIDPRFP</sequence>
<evidence type="ECO:0000256" key="1">
    <source>
        <dbReference type="SAM" id="SignalP"/>
    </source>
</evidence>
<keyword evidence="1" id="KW-0732">Signal</keyword>
<dbReference type="STRING" id="48467.SAMN02745166_02478"/>
<protein>
    <recommendedName>
        <fullName evidence="4">DUF4468 domain-containing protein</fullName>
    </recommendedName>
</protein>
<name>A0A1T4Y6H9_9BACT</name>
<dbReference type="Proteomes" id="UP000190774">
    <property type="component" value="Unassembled WGS sequence"/>
</dbReference>
<reference evidence="3" key="1">
    <citation type="submission" date="2017-02" db="EMBL/GenBank/DDBJ databases">
        <authorList>
            <person name="Varghese N."/>
            <person name="Submissions S."/>
        </authorList>
    </citation>
    <scope>NUCLEOTIDE SEQUENCE [LARGE SCALE GENOMIC DNA]</scope>
    <source>
        <strain evidence="3">ATCC 700200</strain>
    </source>
</reference>
<keyword evidence="3" id="KW-1185">Reference proteome</keyword>
<evidence type="ECO:0000313" key="3">
    <source>
        <dbReference type="Proteomes" id="UP000190774"/>
    </source>
</evidence>
<evidence type="ECO:0008006" key="4">
    <source>
        <dbReference type="Google" id="ProtNLM"/>
    </source>
</evidence>
<dbReference type="EMBL" id="FUYE01000007">
    <property type="protein sequence ID" value="SKA96865.1"/>
    <property type="molecule type" value="Genomic_DNA"/>
</dbReference>
<organism evidence="2 3">
    <name type="scientific">Prosthecobacter debontii</name>
    <dbReference type="NCBI Taxonomy" id="48467"/>
    <lineage>
        <taxon>Bacteria</taxon>
        <taxon>Pseudomonadati</taxon>
        <taxon>Verrucomicrobiota</taxon>
        <taxon>Verrucomicrobiia</taxon>
        <taxon>Verrucomicrobiales</taxon>
        <taxon>Verrucomicrobiaceae</taxon>
        <taxon>Prosthecobacter</taxon>
    </lineage>
</organism>
<evidence type="ECO:0000313" key="2">
    <source>
        <dbReference type="EMBL" id="SKA96865.1"/>
    </source>
</evidence>
<feature type="signal peptide" evidence="1">
    <location>
        <begin position="1"/>
        <end position="25"/>
    </location>
</feature>
<dbReference type="AlphaFoldDB" id="A0A1T4Y6H9"/>